<name>A0A2Z4PTQ4_9GAMM</name>
<accession>A0A2Z4PTQ4</accession>
<evidence type="ECO:0000313" key="2">
    <source>
        <dbReference type="EMBL" id="AWY00499.1"/>
    </source>
</evidence>
<evidence type="ECO:0000259" key="1">
    <source>
        <dbReference type="Pfam" id="PF23947"/>
    </source>
</evidence>
<dbReference type="Pfam" id="PF23947">
    <property type="entry name" value="DUF7281"/>
    <property type="match status" value="1"/>
</dbReference>
<gene>
    <name evidence="2" type="ORF">A8139_11225</name>
</gene>
<organism evidence="2 3">
    <name type="scientific">Marinomonas primoryensis</name>
    <dbReference type="NCBI Taxonomy" id="178399"/>
    <lineage>
        <taxon>Bacteria</taxon>
        <taxon>Pseudomonadati</taxon>
        <taxon>Pseudomonadota</taxon>
        <taxon>Gammaproteobacteria</taxon>
        <taxon>Oceanospirillales</taxon>
        <taxon>Oceanospirillaceae</taxon>
        <taxon>Marinomonas</taxon>
    </lineage>
</organism>
<dbReference type="AlphaFoldDB" id="A0A2Z4PTQ4"/>
<dbReference type="EMBL" id="CP016181">
    <property type="protein sequence ID" value="AWY00499.1"/>
    <property type="molecule type" value="Genomic_DNA"/>
</dbReference>
<proteinExistence type="predicted"/>
<dbReference type="OrthoDB" id="8564671at2"/>
<evidence type="ECO:0000313" key="3">
    <source>
        <dbReference type="Proteomes" id="UP000249898"/>
    </source>
</evidence>
<sequence>MALYWDARTINTVVTAVDQKKASVLLTKTWLAIHEDMDVGVIKGTRLNLARTDRERLRKRLELFNMESGLGSVKTRTELAAITGNEKLNRTPVFSDRIKVGVLSGGSLHLKQGRCELPQGVYVECAASDIILDTHAIVFVENGEVLYSWHPSHNLVQEIGEGTLVVYRGHTNAAAMVISLLESAKKAGLECYGFVDYDMPGLKILSDLRHVLTKAVLPNEAELISLFTRRPYLNKSSEVSTQLNRSPNLLNSLPMSLKPSYTTILSHKWSVTQECLIANNIELQICALS</sequence>
<dbReference type="InterPro" id="IPR055705">
    <property type="entry name" value="DUF7281"/>
</dbReference>
<reference evidence="2 3" key="1">
    <citation type="submission" date="2016-06" db="EMBL/GenBank/DDBJ databases">
        <title>The sequenced genome of the ice-adhering bacterium Marinomonas primoryensis, from Antarctica.</title>
        <authorList>
            <person name="Graham L."/>
            <person name="Vance T.D.R."/>
            <person name="Davies P.L."/>
        </authorList>
    </citation>
    <scope>NUCLEOTIDE SEQUENCE [LARGE SCALE GENOMIC DNA]</scope>
    <source>
        <strain evidence="2 3">AceL</strain>
    </source>
</reference>
<dbReference type="RefSeq" id="WP_112138164.1">
    <property type="nucleotide sequence ID" value="NZ_CP016181.1"/>
</dbReference>
<feature type="domain" description="DUF7281" evidence="1">
    <location>
        <begin position="98"/>
        <end position="284"/>
    </location>
</feature>
<dbReference type="Proteomes" id="UP000249898">
    <property type="component" value="Chromosome"/>
</dbReference>
<protein>
    <recommendedName>
        <fullName evidence="1">DUF7281 domain-containing protein</fullName>
    </recommendedName>
</protein>